<dbReference type="EMBL" id="JABBNI010000014">
    <property type="protein sequence ID" value="NMM62581.1"/>
    <property type="molecule type" value="Genomic_DNA"/>
</dbReference>
<dbReference type="Pfam" id="PF14336">
    <property type="entry name" value="GLUCM-like_C"/>
    <property type="match status" value="1"/>
</dbReference>
<keyword evidence="3" id="KW-1185">Reference proteome</keyword>
<dbReference type="Gene3D" id="3.90.1640.20">
    <property type="entry name" value="TON_0340"/>
    <property type="match status" value="1"/>
</dbReference>
<dbReference type="PANTHER" id="PTHR32022:SF10">
    <property type="entry name" value="D-GLUTAMATE CYCLASE, MITOCHONDRIAL"/>
    <property type="match status" value="1"/>
</dbReference>
<dbReference type="RefSeq" id="WP_169297186.1">
    <property type="nucleotide sequence ID" value="NZ_JABBNI010000014.1"/>
</dbReference>
<dbReference type="InterPro" id="IPR025504">
    <property type="entry name" value="GLUCM_C"/>
</dbReference>
<evidence type="ECO:0000313" key="3">
    <source>
        <dbReference type="Proteomes" id="UP000537131"/>
    </source>
</evidence>
<gene>
    <name evidence="2" type="ORF">HBE96_07720</name>
</gene>
<evidence type="ECO:0000259" key="1">
    <source>
        <dbReference type="Pfam" id="PF14336"/>
    </source>
</evidence>
<feature type="domain" description="D-glutamate cyclase-like C-terminal" evidence="1">
    <location>
        <begin position="45"/>
        <end position="313"/>
    </location>
</feature>
<evidence type="ECO:0000313" key="2">
    <source>
        <dbReference type="EMBL" id="NMM62581.1"/>
    </source>
</evidence>
<reference evidence="2 3" key="2">
    <citation type="submission" date="2020-06" db="EMBL/GenBank/DDBJ databases">
        <title>Complete Genome Sequence of Clostridium muelleri sp. nov. P21T, an Acid-Alcohol Producing Acetogen Isolated from Old Hay.</title>
        <authorList>
            <person name="Duncan K.E."/>
            <person name="Tanner R.S."/>
        </authorList>
    </citation>
    <scope>NUCLEOTIDE SEQUENCE [LARGE SCALE GENOMIC DNA]</scope>
    <source>
        <strain evidence="2 3">P21</strain>
    </source>
</reference>
<protein>
    <submittedName>
        <fullName evidence="2">DUF4392 domain-containing protein</fullName>
    </submittedName>
</protein>
<proteinExistence type="predicted"/>
<sequence length="329" mass="35194">MHKIGESLDKMISYDLTGRGNILYLYNEARRLQYYPLTTYCAISLKKVIKRGSVVIILTGFPSITWLIEGLSETDGPVGAAVLARVLEEVWGAIPVIVTAKQYISYVKACISAAGLVPTDINTALNSKTAKDSASVAAIYPFSTDVNIASEAAKDLISKINPSAVISVELPGPAKDGKSYTFKGREIPSYLFVHGEALFEAAQSKHILTVGFGDGGNELGMGSLYATTARTVSNGSLIACVVPADITVAASISNWGAYGVAAAITALEKKPEVIQYLNIERIIRCCVDAGGVDGNINRPVYSEDRVPMHLSQAEFSLMQFLVNESSSGW</sequence>
<name>A0A7Y0HP15_9CLOT</name>
<dbReference type="AlphaFoldDB" id="A0A7Y0HP15"/>
<reference evidence="2 3" key="1">
    <citation type="submission" date="2020-04" db="EMBL/GenBank/DDBJ databases">
        <authorList>
            <person name="Doyle D.A."/>
        </authorList>
    </citation>
    <scope>NUCLEOTIDE SEQUENCE [LARGE SCALE GENOMIC DNA]</scope>
    <source>
        <strain evidence="2 3">P21</strain>
    </source>
</reference>
<organism evidence="2 3">
    <name type="scientific">Clostridium muellerianum</name>
    <dbReference type="NCBI Taxonomy" id="2716538"/>
    <lineage>
        <taxon>Bacteria</taxon>
        <taxon>Bacillati</taxon>
        <taxon>Bacillota</taxon>
        <taxon>Clostridia</taxon>
        <taxon>Eubacteriales</taxon>
        <taxon>Clostridiaceae</taxon>
        <taxon>Clostridium</taxon>
    </lineage>
</organism>
<dbReference type="PANTHER" id="PTHR32022">
    <property type="entry name" value="D-GLUTAMATE CYCLASE, MITOCHONDRIAL"/>
    <property type="match status" value="1"/>
</dbReference>
<comment type="caution">
    <text evidence="2">The sequence shown here is derived from an EMBL/GenBank/DDBJ whole genome shotgun (WGS) entry which is preliminary data.</text>
</comment>
<dbReference type="Proteomes" id="UP000537131">
    <property type="component" value="Unassembled WGS sequence"/>
</dbReference>
<accession>A0A7Y0HP15</accession>